<sequence length="558" mass="65368">MFYKDQKNYVYSFFASQEEGNEKIFVYCNYNQNDWENQVNIFCDHFSKGEYDSIKAFNNFILRCPSSIPYQYLCSTSILEMLISFINTYANDIAGDIKIQSLILTSERDRIYVHEYLAISFNLLHFLIGCKECLAHKSINNIFFISLTKLCFIRNIYYLYNTEDESMYNGLAYPLCIGALMLIRHLFDLDEKLLFYFEKKFEFSRFLWQQYIMAQRIDIKCYSLKAIIPWMKYFPGNQRIYSLFVGEIEKMISNTSKFVNIESILGKKSGNFENRGLILSHFLEGIVTFVKPSPNTHSNYTKLSSEAHPESNPDTNINANVETNPETYLEANYNNDEEIEFTIDSDANLLFAFQNNVYKFAAYGILSRNDESVLSGLKILNQFLKAMMYENESLMNLIDSIKDTCPVILNISKEHCHEEMKMIKYLMRINPQFCTLLNDKIMIKYFLIQFNSKKLNWRISMISFLGHFLNEMPFDVIKHFIEISQINIIELLLELEGTGFQKQVISLLNGVIRCVSSDINIKLRFQEQNISELIEQLMENTEFSERAQILENCIAGNE</sequence>
<name>A0A1J4K1B4_9EUKA</name>
<dbReference type="RefSeq" id="XP_068356668.1">
    <property type="nucleotide sequence ID" value="XM_068506568.1"/>
</dbReference>
<evidence type="ECO:0000256" key="1">
    <source>
        <dbReference type="SAM" id="MobiDB-lite"/>
    </source>
</evidence>
<proteinExistence type="predicted"/>
<evidence type="ECO:0000313" key="3">
    <source>
        <dbReference type="Proteomes" id="UP000179807"/>
    </source>
</evidence>
<dbReference type="EMBL" id="MLAK01000824">
    <property type="protein sequence ID" value="OHT03532.1"/>
    <property type="molecule type" value="Genomic_DNA"/>
</dbReference>
<dbReference type="GeneID" id="94841272"/>
<organism evidence="2 3">
    <name type="scientific">Tritrichomonas foetus</name>
    <dbReference type="NCBI Taxonomy" id="1144522"/>
    <lineage>
        <taxon>Eukaryota</taxon>
        <taxon>Metamonada</taxon>
        <taxon>Parabasalia</taxon>
        <taxon>Tritrichomonadida</taxon>
        <taxon>Tritrichomonadidae</taxon>
        <taxon>Tritrichomonas</taxon>
    </lineage>
</organism>
<accession>A0A1J4K1B4</accession>
<dbReference type="AlphaFoldDB" id="A0A1J4K1B4"/>
<comment type="caution">
    <text evidence="2">The sequence shown here is derived from an EMBL/GenBank/DDBJ whole genome shotgun (WGS) entry which is preliminary data.</text>
</comment>
<gene>
    <name evidence="2" type="ORF">TRFO_29086</name>
</gene>
<dbReference type="Proteomes" id="UP000179807">
    <property type="component" value="Unassembled WGS sequence"/>
</dbReference>
<evidence type="ECO:0000313" key="2">
    <source>
        <dbReference type="EMBL" id="OHT03532.1"/>
    </source>
</evidence>
<dbReference type="VEuPathDB" id="TrichDB:TRFO_29086"/>
<protein>
    <submittedName>
        <fullName evidence="2">Uncharacterized protein</fullName>
    </submittedName>
</protein>
<reference evidence="2" key="1">
    <citation type="submission" date="2016-10" db="EMBL/GenBank/DDBJ databases">
        <authorList>
            <person name="Benchimol M."/>
            <person name="Almeida L.G."/>
            <person name="Vasconcelos A.T."/>
            <person name="Perreira-Neves A."/>
            <person name="Rosa I.A."/>
            <person name="Tasca T."/>
            <person name="Bogo M.R."/>
            <person name="de Souza W."/>
        </authorList>
    </citation>
    <scope>NUCLEOTIDE SEQUENCE [LARGE SCALE GENOMIC DNA]</scope>
    <source>
        <strain evidence="2">K</strain>
    </source>
</reference>
<feature type="region of interest" description="Disordered" evidence="1">
    <location>
        <begin position="301"/>
        <end position="320"/>
    </location>
</feature>
<keyword evidence="3" id="KW-1185">Reference proteome</keyword>